<evidence type="ECO:0000313" key="1">
    <source>
        <dbReference type="EMBL" id="MDM8275687.1"/>
    </source>
</evidence>
<dbReference type="RefSeq" id="WP_204672486.1">
    <property type="nucleotide sequence ID" value="NZ_JACJKQ010000004.1"/>
</dbReference>
<accession>A0ABT7VCV5</accession>
<dbReference type="Pfam" id="PF06262">
    <property type="entry name" value="Zincin_1"/>
    <property type="match status" value="1"/>
</dbReference>
<organism evidence="1 2">
    <name type="scientific">Enorma phocaeensis</name>
    <dbReference type="NCBI Taxonomy" id="1871019"/>
    <lineage>
        <taxon>Bacteria</taxon>
        <taxon>Bacillati</taxon>
        <taxon>Actinomycetota</taxon>
        <taxon>Coriobacteriia</taxon>
        <taxon>Coriobacteriales</taxon>
        <taxon>Coriobacteriaceae</taxon>
        <taxon>Enorma</taxon>
    </lineage>
</organism>
<name>A0ABT7VCV5_9ACTN</name>
<keyword evidence="2" id="KW-1185">Reference proteome</keyword>
<proteinExistence type="predicted"/>
<reference evidence="1 2" key="2">
    <citation type="submission" date="2023-06" db="EMBL/GenBank/DDBJ databases">
        <authorList>
            <person name="Zeman M."/>
            <person name="Kubasova T."/>
            <person name="Jahodarova E."/>
            <person name="Nykrynova M."/>
            <person name="Rychlik I."/>
        </authorList>
    </citation>
    <scope>NUCLEOTIDE SEQUENCE [LARGE SCALE GENOMIC DNA]</scope>
    <source>
        <strain evidence="1 2">154_Feed</strain>
    </source>
</reference>
<dbReference type="Proteomes" id="UP001529421">
    <property type="component" value="Unassembled WGS sequence"/>
</dbReference>
<dbReference type="Gene3D" id="3.30.2010.20">
    <property type="match status" value="1"/>
</dbReference>
<dbReference type="SUPFAM" id="SSF55486">
    <property type="entry name" value="Metalloproteases ('zincins'), catalytic domain"/>
    <property type="match status" value="1"/>
</dbReference>
<dbReference type="EMBL" id="JAUDDZ010000017">
    <property type="protein sequence ID" value="MDM8275687.1"/>
    <property type="molecule type" value="Genomic_DNA"/>
</dbReference>
<protein>
    <submittedName>
        <fullName evidence="1">Metallopeptidase family protein</fullName>
    </submittedName>
</protein>
<dbReference type="InterPro" id="IPR010428">
    <property type="entry name" value="Zincin_1"/>
</dbReference>
<gene>
    <name evidence="1" type="ORF">QUW28_09320</name>
</gene>
<dbReference type="CDD" id="cd12952">
    <property type="entry name" value="MMP_ACEL2062"/>
    <property type="match status" value="1"/>
</dbReference>
<dbReference type="InterPro" id="IPR038555">
    <property type="entry name" value="Zincin_1_sf"/>
</dbReference>
<evidence type="ECO:0000313" key="2">
    <source>
        <dbReference type="Proteomes" id="UP001529421"/>
    </source>
</evidence>
<comment type="caution">
    <text evidence="1">The sequence shown here is derived from an EMBL/GenBank/DDBJ whole genome shotgun (WGS) entry which is preliminary data.</text>
</comment>
<reference evidence="2" key="1">
    <citation type="submission" date="2023-06" db="EMBL/GenBank/DDBJ databases">
        <title>Identification and characterization of horizontal gene transfer across gut microbiota members of farm animals based on homology search.</title>
        <authorList>
            <person name="Zeman M."/>
            <person name="Kubasova T."/>
            <person name="Jahodarova E."/>
            <person name="Nykrynova M."/>
            <person name="Rychlik I."/>
        </authorList>
    </citation>
    <scope>NUCLEOTIDE SEQUENCE [LARGE SCALE GENOMIC DNA]</scope>
    <source>
        <strain evidence="2">154_Feed</strain>
    </source>
</reference>
<sequence>MYVMTEEEFELAVESALEEIPDRFIRSMENVVVTVADEPDEEQLACRDVFGAEVCDDELLGLYDGLPLTERGVWYGEGDMPDVITIFKGPHERCFQERDAILEEVRKTVIHEVGHYFGNDEAMLEEMGY</sequence>